<proteinExistence type="predicted"/>
<organism evidence="1 2">
    <name type="scientific">Dactylosporangium siamense</name>
    <dbReference type="NCBI Taxonomy" id="685454"/>
    <lineage>
        <taxon>Bacteria</taxon>
        <taxon>Bacillati</taxon>
        <taxon>Actinomycetota</taxon>
        <taxon>Actinomycetes</taxon>
        <taxon>Micromonosporales</taxon>
        <taxon>Micromonosporaceae</taxon>
        <taxon>Dactylosporangium</taxon>
    </lineage>
</organism>
<dbReference type="EMBL" id="BONQ01000109">
    <property type="protein sequence ID" value="GIG48841.1"/>
    <property type="molecule type" value="Genomic_DNA"/>
</dbReference>
<dbReference type="AlphaFoldDB" id="A0A919PQI2"/>
<comment type="caution">
    <text evidence="1">The sequence shown here is derived from an EMBL/GenBank/DDBJ whole genome shotgun (WGS) entry which is preliminary data.</text>
</comment>
<evidence type="ECO:0000313" key="1">
    <source>
        <dbReference type="EMBL" id="GIG48841.1"/>
    </source>
</evidence>
<gene>
    <name evidence="1" type="ORF">Dsi01nite_068820</name>
</gene>
<reference evidence="1" key="1">
    <citation type="submission" date="2021-01" db="EMBL/GenBank/DDBJ databases">
        <title>Whole genome shotgun sequence of Dactylosporangium siamense NBRC 106093.</title>
        <authorList>
            <person name="Komaki H."/>
            <person name="Tamura T."/>
        </authorList>
    </citation>
    <scope>NUCLEOTIDE SEQUENCE</scope>
    <source>
        <strain evidence="1">NBRC 106093</strain>
    </source>
</reference>
<evidence type="ECO:0008006" key="3">
    <source>
        <dbReference type="Google" id="ProtNLM"/>
    </source>
</evidence>
<name>A0A919PQI2_9ACTN</name>
<protein>
    <recommendedName>
        <fullName evidence="3">DUF1877 family protein</fullName>
    </recommendedName>
</protein>
<keyword evidence="2" id="KW-1185">Reference proteome</keyword>
<accession>A0A919PQI2</accession>
<evidence type="ECO:0000313" key="2">
    <source>
        <dbReference type="Proteomes" id="UP000660611"/>
    </source>
</evidence>
<dbReference type="Proteomes" id="UP000660611">
    <property type="component" value="Unassembled WGS sequence"/>
</dbReference>
<sequence length="195" mass="20723">MVCCGVGIDLHSIAVPLGADPVRAIRADPQLWESACDQPPFAAAWGDEPLPDISRALLAVVPAGTGWVGHFGDRSFQQAEYLLDPAAYRAGHGAPSAEYRIIGGDEVFAGHATSGQGFPWRCSSAAFLEVAVRRVDALDVDAARREFSAAEMVELGVYKAHGDESFDDVLAQLRAFAGHCRAVAAAGLDLIITRY</sequence>